<accession>A0A8H3FD58</accession>
<name>A0A8H3FD58_9LECA</name>
<dbReference type="AlphaFoldDB" id="A0A8H3FD58"/>
<comment type="caution">
    <text evidence="3">The sequence shown here is derived from an EMBL/GenBank/DDBJ whole genome shotgun (WGS) entry which is preliminary data.</text>
</comment>
<protein>
    <recommendedName>
        <fullName evidence="2">Phytase-like domain-containing protein</fullName>
    </recommendedName>
</protein>
<feature type="domain" description="Phytase-like" evidence="2">
    <location>
        <begin position="86"/>
        <end position="483"/>
    </location>
</feature>
<evidence type="ECO:0000256" key="1">
    <source>
        <dbReference type="SAM" id="SignalP"/>
    </source>
</evidence>
<organism evidence="3 4">
    <name type="scientific">Heterodermia speciosa</name>
    <dbReference type="NCBI Taxonomy" id="116794"/>
    <lineage>
        <taxon>Eukaryota</taxon>
        <taxon>Fungi</taxon>
        <taxon>Dikarya</taxon>
        <taxon>Ascomycota</taxon>
        <taxon>Pezizomycotina</taxon>
        <taxon>Lecanoromycetes</taxon>
        <taxon>OSLEUM clade</taxon>
        <taxon>Lecanoromycetidae</taxon>
        <taxon>Caliciales</taxon>
        <taxon>Physciaceae</taxon>
        <taxon>Heterodermia</taxon>
    </lineage>
</organism>
<dbReference type="InterPro" id="IPR027372">
    <property type="entry name" value="Phytase-like_dom"/>
</dbReference>
<dbReference type="Pfam" id="PF13449">
    <property type="entry name" value="Phytase-like"/>
    <property type="match status" value="1"/>
</dbReference>
<proteinExistence type="predicted"/>
<evidence type="ECO:0000259" key="2">
    <source>
        <dbReference type="Pfam" id="PF13449"/>
    </source>
</evidence>
<dbReference type="PANTHER" id="PTHR37957">
    <property type="entry name" value="BLR7070 PROTEIN"/>
    <property type="match status" value="1"/>
</dbReference>
<keyword evidence="1" id="KW-0732">Signal</keyword>
<feature type="chain" id="PRO_5034218385" description="Phytase-like domain-containing protein" evidence="1">
    <location>
        <begin position="19"/>
        <end position="523"/>
    </location>
</feature>
<evidence type="ECO:0000313" key="4">
    <source>
        <dbReference type="Proteomes" id="UP000664521"/>
    </source>
</evidence>
<sequence>MLLSSCLTALLAAPFCSAASLSRKVSSVVNQTTCDGKHFTYEALAGYGFIPSNARDKYGDTIGGIGSSIALDRASWKKTKSGSYTGILWALPDRGWNTQGTLNFQNRVHKIALTLTPAPSASVSTPSPPNLQLTYLDTILFTGPDGTPVTGLDADITGSITYPGFPILPVATFTGNGFGQPGPGGKRIAIDSEGLVLAPDGSFWVSDEYGPYIYQFSPKGKMLQAIKPPDAYIPHRNGSVSFSANSPPIYAPGQVPIPANTESGRNNNQGLEGLTVSADGNTLFALMQSALDQEGGPSNPNRRQARLLEYDISSPSKPKYKHEFVVTLPLWTDPTAKPGKQLKVAGQSEIHSLGHGQFFVLARDSGAGHGQPSSTSIYRHVDIFDISGSSGATDIKSATNDATTGAIADATGTLKPGIQPAEYCSFLDFNVNSELGKFGLHNGGAQDAGLLNEKWEGLALGPVDGKDGDDGEWFLFSLSDNDFVTQDGHLNFGTYSYSDASGYNLDNQALVFQVKLPKSADPS</sequence>
<dbReference type="PANTHER" id="PTHR37957:SF1">
    <property type="entry name" value="PHYTASE-LIKE DOMAIN-CONTAINING PROTEIN"/>
    <property type="match status" value="1"/>
</dbReference>
<dbReference type="OrthoDB" id="425936at2759"/>
<evidence type="ECO:0000313" key="3">
    <source>
        <dbReference type="EMBL" id="CAF9921435.1"/>
    </source>
</evidence>
<feature type="signal peptide" evidence="1">
    <location>
        <begin position="1"/>
        <end position="18"/>
    </location>
</feature>
<dbReference type="EMBL" id="CAJPDS010000028">
    <property type="protein sequence ID" value="CAF9921435.1"/>
    <property type="molecule type" value="Genomic_DNA"/>
</dbReference>
<dbReference type="SUPFAM" id="SSF63829">
    <property type="entry name" value="Calcium-dependent phosphotriesterase"/>
    <property type="match status" value="1"/>
</dbReference>
<reference evidence="3" key="1">
    <citation type="submission" date="2021-03" db="EMBL/GenBank/DDBJ databases">
        <authorList>
            <person name="Tagirdzhanova G."/>
        </authorList>
    </citation>
    <scope>NUCLEOTIDE SEQUENCE</scope>
</reference>
<gene>
    <name evidence="3" type="ORF">HETSPECPRED_004542</name>
</gene>
<keyword evidence="4" id="KW-1185">Reference proteome</keyword>
<dbReference type="Proteomes" id="UP000664521">
    <property type="component" value="Unassembled WGS sequence"/>
</dbReference>